<evidence type="ECO:0000256" key="1">
    <source>
        <dbReference type="SAM" id="MobiDB-lite"/>
    </source>
</evidence>
<feature type="compositionally biased region" description="Polar residues" evidence="1">
    <location>
        <begin position="67"/>
        <end position="85"/>
    </location>
</feature>
<accession>A0AAD9X6V0</accession>
<dbReference type="Proteomes" id="UP001280121">
    <property type="component" value="Unassembled WGS sequence"/>
</dbReference>
<organism evidence="2 3">
    <name type="scientific">Dipteronia dyeriana</name>
    <dbReference type="NCBI Taxonomy" id="168575"/>
    <lineage>
        <taxon>Eukaryota</taxon>
        <taxon>Viridiplantae</taxon>
        <taxon>Streptophyta</taxon>
        <taxon>Embryophyta</taxon>
        <taxon>Tracheophyta</taxon>
        <taxon>Spermatophyta</taxon>
        <taxon>Magnoliopsida</taxon>
        <taxon>eudicotyledons</taxon>
        <taxon>Gunneridae</taxon>
        <taxon>Pentapetalae</taxon>
        <taxon>rosids</taxon>
        <taxon>malvids</taxon>
        <taxon>Sapindales</taxon>
        <taxon>Sapindaceae</taxon>
        <taxon>Hippocastanoideae</taxon>
        <taxon>Acereae</taxon>
        <taxon>Dipteronia</taxon>
    </lineage>
</organism>
<evidence type="ECO:0000313" key="3">
    <source>
        <dbReference type="Proteomes" id="UP001280121"/>
    </source>
</evidence>
<reference evidence="2" key="1">
    <citation type="journal article" date="2023" name="Plant J.">
        <title>Genome sequences and population genomics provide insights into the demographic history, inbreeding, and mutation load of two 'living fossil' tree species of Dipteronia.</title>
        <authorList>
            <person name="Feng Y."/>
            <person name="Comes H.P."/>
            <person name="Chen J."/>
            <person name="Zhu S."/>
            <person name="Lu R."/>
            <person name="Zhang X."/>
            <person name="Li P."/>
            <person name="Qiu J."/>
            <person name="Olsen K.M."/>
            <person name="Qiu Y."/>
        </authorList>
    </citation>
    <scope>NUCLEOTIDE SEQUENCE</scope>
    <source>
        <strain evidence="2">KIB01</strain>
    </source>
</reference>
<gene>
    <name evidence="2" type="ORF">Ddye_013564</name>
</gene>
<keyword evidence="3" id="KW-1185">Reference proteome</keyword>
<comment type="caution">
    <text evidence="2">The sequence shown here is derived from an EMBL/GenBank/DDBJ whole genome shotgun (WGS) entry which is preliminary data.</text>
</comment>
<dbReference type="AlphaFoldDB" id="A0AAD9X6V0"/>
<feature type="region of interest" description="Disordered" evidence="1">
    <location>
        <begin position="21"/>
        <end position="95"/>
    </location>
</feature>
<name>A0AAD9X6V0_9ROSI</name>
<evidence type="ECO:0000313" key="2">
    <source>
        <dbReference type="EMBL" id="KAK2653708.1"/>
    </source>
</evidence>
<protein>
    <submittedName>
        <fullName evidence="2">Uncharacterized protein</fullName>
    </submittedName>
</protein>
<feature type="compositionally biased region" description="Basic and acidic residues" evidence="1">
    <location>
        <begin position="57"/>
        <end position="66"/>
    </location>
</feature>
<proteinExistence type="predicted"/>
<feature type="compositionally biased region" description="Basic residues" evidence="1">
    <location>
        <begin position="21"/>
        <end position="37"/>
    </location>
</feature>
<sequence length="95" mass="11585">MLHIFLAIYIWMKTRRLRMKTRRGRIKTRRERIKTWRWRIPNERPEQTTTQAAGPPKPKDLHDQQNHKLTTNHDGQSDTQEAQSTKMRKKPRKSR</sequence>
<feature type="compositionally biased region" description="Basic residues" evidence="1">
    <location>
        <begin position="86"/>
        <end position="95"/>
    </location>
</feature>
<dbReference type="EMBL" id="JANJYI010000004">
    <property type="protein sequence ID" value="KAK2653708.1"/>
    <property type="molecule type" value="Genomic_DNA"/>
</dbReference>